<name>A0A2G8LMQ5_STIJA</name>
<evidence type="ECO:0000256" key="3">
    <source>
        <dbReference type="ARBA" id="ARBA00004922"/>
    </source>
</evidence>
<evidence type="ECO:0000256" key="15">
    <source>
        <dbReference type="ARBA" id="ARBA00040432"/>
    </source>
</evidence>
<keyword evidence="5" id="KW-0328">Glycosyltransferase</keyword>
<evidence type="ECO:0000256" key="5">
    <source>
        <dbReference type="ARBA" id="ARBA00022676"/>
    </source>
</evidence>
<dbReference type="Proteomes" id="UP000230750">
    <property type="component" value="Unassembled WGS sequence"/>
</dbReference>
<dbReference type="InterPro" id="IPR002659">
    <property type="entry name" value="Glyco_trans_31"/>
</dbReference>
<dbReference type="AlphaFoldDB" id="A0A2G8LMQ5"/>
<keyword evidence="12" id="KW-0472">Membrane</keyword>
<evidence type="ECO:0000256" key="6">
    <source>
        <dbReference type="ARBA" id="ARBA00022679"/>
    </source>
</evidence>
<dbReference type="OrthoDB" id="2139606at2759"/>
<evidence type="ECO:0000256" key="16">
    <source>
        <dbReference type="ARBA" id="ARBA00042712"/>
    </source>
</evidence>
<accession>A0A2G8LMQ5</accession>
<keyword evidence="10" id="KW-1133">Transmembrane helix</keyword>
<dbReference type="GO" id="GO:0000139">
    <property type="term" value="C:Golgi membrane"/>
    <property type="evidence" value="ECO:0007669"/>
    <property type="project" value="UniProtKB-SubCell"/>
</dbReference>
<dbReference type="EMBL" id="MRZV01000031">
    <property type="protein sequence ID" value="PIK61460.1"/>
    <property type="molecule type" value="Genomic_DNA"/>
</dbReference>
<dbReference type="GO" id="GO:0008194">
    <property type="term" value="F:UDP-glycosyltransferase activity"/>
    <property type="evidence" value="ECO:0007669"/>
    <property type="project" value="TreeGrafter"/>
</dbReference>
<evidence type="ECO:0000256" key="18">
    <source>
        <dbReference type="SAM" id="Coils"/>
    </source>
</evidence>
<keyword evidence="20" id="KW-1185">Reference proteome</keyword>
<dbReference type="GO" id="GO:0016758">
    <property type="term" value="F:hexosyltransferase activity"/>
    <property type="evidence" value="ECO:0007669"/>
    <property type="project" value="InterPro"/>
</dbReference>
<dbReference type="Gene3D" id="3.90.550.50">
    <property type="match status" value="1"/>
</dbReference>
<evidence type="ECO:0000313" key="19">
    <source>
        <dbReference type="EMBL" id="PIK61460.1"/>
    </source>
</evidence>
<protein>
    <recommendedName>
        <fullName evidence="15">UDP-GalNAc:beta-1,3-N-acetylgalactosaminyltransferase 2</fullName>
        <ecNumber evidence="14">2.4.1.313</ecNumber>
    </recommendedName>
    <alternativeName>
        <fullName evidence="16">Beta-1,3-N-acetylgalactosaminyltransferase II</fullName>
    </alternativeName>
</protein>
<feature type="coiled-coil region" evidence="18">
    <location>
        <begin position="324"/>
        <end position="351"/>
    </location>
</feature>
<dbReference type="Pfam" id="PF01762">
    <property type="entry name" value="Galactosyl_T"/>
    <property type="match status" value="1"/>
</dbReference>
<proteinExistence type="inferred from homology"/>
<comment type="similarity">
    <text evidence="4">Belongs to the glycosyltransferase 31 family.</text>
</comment>
<dbReference type="STRING" id="307972.A0A2G8LMQ5"/>
<evidence type="ECO:0000256" key="10">
    <source>
        <dbReference type="ARBA" id="ARBA00022989"/>
    </source>
</evidence>
<dbReference type="GO" id="GO:0006493">
    <property type="term" value="P:protein O-linked glycosylation"/>
    <property type="evidence" value="ECO:0007669"/>
    <property type="project" value="TreeGrafter"/>
</dbReference>
<dbReference type="PANTHER" id="PTHR11214">
    <property type="entry name" value="BETA-1,3-N-ACETYLGLUCOSAMINYLTRANSFERASE"/>
    <property type="match status" value="1"/>
</dbReference>
<keyword evidence="18" id="KW-0175">Coiled coil</keyword>
<evidence type="ECO:0000256" key="17">
    <source>
        <dbReference type="ARBA" id="ARBA00047667"/>
    </source>
</evidence>
<evidence type="ECO:0000256" key="1">
    <source>
        <dbReference type="ARBA" id="ARBA00004240"/>
    </source>
</evidence>
<keyword evidence="13" id="KW-0325">Glycoprotein</keyword>
<comment type="pathway">
    <text evidence="3">Protein modification; protein glycosylation.</text>
</comment>
<organism evidence="19 20">
    <name type="scientific">Stichopus japonicus</name>
    <name type="common">Sea cucumber</name>
    <dbReference type="NCBI Taxonomy" id="307972"/>
    <lineage>
        <taxon>Eukaryota</taxon>
        <taxon>Metazoa</taxon>
        <taxon>Echinodermata</taxon>
        <taxon>Eleutherozoa</taxon>
        <taxon>Echinozoa</taxon>
        <taxon>Holothuroidea</taxon>
        <taxon>Aspidochirotacea</taxon>
        <taxon>Aspidochirotida</taxon>
        <taxon>Stichopodidae</taxon>
        <taxon>Apostichopus</taxon>
    </lineage>
</organism>
<gene>
    <name evidence="19" type="ORF">BSL78_01585</name>
</gene>
<reference evidence="19 20" key="1">
    <citation type="journal article" date="2017" name="PLoS Biol.">
        <title>The sea cucumber genome provides insights into morphological evolution and visceral regeneration.</title>
        <authorList>
            <person name="Zhang X."/>
            <person name="Sun L."/>
            <person name="Yuan J."/>
            <person name="Sun Y."/>
            <person name="Gao Y."/>
            <person name="Zhang L."/>
            <person name="Li S."/>
            <person name="Dai H."/>
            <person name="Hamel J.F."/>
            <person name="Liu C."/>
            <person name="Yu Y."/>
            <person name="Liu S."/>
            <person name="Lin W."/>
            <person name="Guo K."/>
            <person name="Jin S."/>
            <person name="Xu P."/>
            <person name="Storey K.B."/>
            <person name="Huan P."/>
            <person name="Zhang T."/>
            <person name="Zhou Y."/>
            <person name="Zhang J."/>
            <person name="Lin C."/>
            <person name="Li X."/>
            <person name="Xing L."/>
            <person name="Huo D."/>
            <person name="Sun M."/>
            <person name="Wang L."/>
            <person name="Mercier A."/>
            <person name="Li F."/>
            <person name="Yang H."/>
            <person name="Xiang J."/>
        </authorList>
    </citation>
    <scope>NUCLEOTIDE SEQUENCE [LARGE SCALE GENOMIC DNA]</scope>
    <source>
        <strain evidence="19">Shaxun</strain>
        <tissue evidence="19">Muscle</tissue>
    </source>
</reference>
<keyword evidence="7" id="KW-0812">Transmembrane</keyword>
<evidence type="ECO:0000256" key="12">
    <source>
        <dbReference type="ARBA" id="ARBA00023136"/>
    </source>
</evidence>
<evidence type="ECO:0000256" key="4">
    <source>
        <dbReference type="ARBA" id="ARBA00008661"/>
    </source>
</evidence>
<dbReference type="GO" id="GO:0005783">
    <property type="term" value="C:endoplasmic reticulum"/>
    <property type="evidence" value="ECO:0007669"/>
    <property type="project" value="UniProtKB-SubCell"/>
</dbReference>
<sequence length="539" mass="62277">MTIALHITNDNMLYTLKNALTKTNDSTDSCFNRISQFRLRGYIKATQTEWTRSAWLTDLVKYGQDTNAPYSKRNCIGSRFDVEIVVGVLTARDNFEERQSLRDSWFGFAQSNERLMLKFIVGNEDCLTHPEYRRSPYGCTPSNLSYENIDKEVMAVNISRTSQEEKDVAVPLPSRISFQVHHPIIIQKLGLYWRGASSSMTSTYQVYLFDDMNEETVVQVMFSSSSPGVSLGDYLFKPVESFILPKDFQGSVVVKPLGEDYGWLVTPGGSLTLETGGNVISYMQYRWDEPQTSNLPIISEDVSDMFAGNFMFLIHGSEELLEIVKQTDKKHQEWSTEMDRVQKRLQEENKKHRDIVLVDVVDTYQNLPLKVLLFHKWLTDNVDFKYLFKTDDDCFMNIHNILKTINKTTFPESNVWWGNFRYNWAVQRHGKWAEHHYPSTAYPAFACGSGNMLSADLVKWTAKNYRVLHQYQGEDVSMAIWLSAILPNYLDDKMWICDEKCDQNMLASAEHSVDEIKQLWINWKECGNPCECSAQSQIK</sequence>
<evidence type="ECO:0000256" key="7">
    <source>
        <dbReference type="ARBA" id="ARBA00022692"/>
    </source>
</evidence>
<evidence type="ECO:0000256" key="13">
    <source>
        <dbReference type="ARBA" id="ARBA00023180"/>
    </source>
</evidence>
<keyword evidence="11" id="KW-0333">Golgi apparatus</keyword>
<keyword evidence="8" id="KW-0256">Endoplasmic reticulum</keyword>
<dbReference type="EC" id="2.4.1.313" evidence="14"/>
<comment type="catalytic activity">
    <reaction evidence="17">
        <text>3-O-(N-acetyl-beta-D-glucosaminyl-(1-&gt;4)-alpha-D-mannosyl)-L-threonyl-[protein] + UDP-N-acetyl-alpha-D-galactosamine = 3-O-[beta-D-GalNAc-(1-&gt;3)-beta-D-GlcNAc-(1-&gt;4)-alpha-D-Man]-L-Thr-[protein] + UDP + H(+)</text>
        <dbReference type="Rhea" id="RHEA:37667"/>
        <dbReference type="Rhea" id="RHEA-COMP:13308"/>
        <dbReference type="Rhea" id="RHEA-COMP:13618"/>
        <dbReference type="ChEBI" id="CHEBI:15378"/>
        <dbReference type="ChEBI" id="CHEBI:58223"/>
        <dbReference type="ChEBI" id="CHEBI:67138"/>
        <dbReference type="ChEBI" id="CHEBI:136709"/>
        <dbReference type="ChEBI" id="CHEBI:137540"/>
        <dbReference type="EC" id="2.4.1.313"/>
    </reaction>
</comment>
<evidence type="ECO:0000256" key="2">
    <source>
        <dbReference type="ARBA" id="ARBA00004323"/>
    </source>
</evidence>
<evidence type="ECO:0000256" key="9">
    <source>
        <dbReference type="ARBA" id="ARBA00022968"/>
    </source>
</evidence>
<keyword evidence="9" id="KW-0735">Signal-anchor</keyword>
<evidence type="ECO:0000256" key="8">
    <source>
        <dbReference type="ARBA" id="ARBA00022824"/>
    </source>
</evidence>
<keyword evidence="6 19" id="KW-0808">Transferase</keyword>
<evidence type="ECO:0000313" key="20">
    <source>
        <dbReference type="Proteomes" id="UP000230750"/>
    </source>
</evidence>
<evidence type="ECO:0000256" key="14">
    <source>
        <dbReference type="ARBA" id="ARBA00039104"/>
    </source>
</evidence>
<comment type="caution">
    <text evidence="19">The sequence shown here is derived from an EMBL/GenBank/DDBJ whole genome shotgun (WGS) entry which is preliminary data.</text>
</comment>
<comment type="subcellular location">
    <subcellularLocation>
        <location evidence="1">Endoplasmic reticulum</location>
    </subcellularLocation>
    <subcellularLocation>
        <location evidence="2">Golgi apparatus membrane</location>
        <topology evidence="2">Single-pass type II membrane protein</topology>
    </subcellularLocation>
</comment>
<evidence type="ECO:0000256" key="11">
    <source>
        <dbReference type="ARBA" id="ARBA00023034"/>
    </source>
</evidence>
<dbReference type="PANTHER" id="PTHR11214:SF219">
    <property type="entry name" value="UDP-GALNAC:BETA-1,3-N-ACETYLGALACTOSAMINYLTRANSFERASE 2"/>
    <property type="match status" value="1"/>
</dbReference>